<dbReference type="InterPro" id="IPR050432">
    <property type="entry name" value="FAD-linked_Oxidoreductases_BP"/>
</dbReference>
<sequence length="598" mass="65020">MQDVRRPNSLIKQKYSNFFLLSYLVFDGFPLPAAQCDSSTGRCTIKNAFRTWPDRVDCQAAAVVYPKTEQEILDVVATAAKNNQKIKVGTKSCHSTCKLVCPGGNEGIFLSTLNYSAIIAINETAMTATAQSGIGLTTFLDTVAAKNLALPIAPYWDGLTLGGLLGTGGHGSTLFGRGSAVHDYVKSMKLVIPATAAEGYSKTITLTEECDDSADLNAAKLSLGVLGVVSEVTLQLEPLFKRKVTLKTVRNDKGLEDAIVELATAYEFGDVHWYPSQYTVLYRLDDRVPSTTSGDGVFRYLGFQPILGAEIGAVRALEVESENLRSSAIKCEAAAATLNSSLLVGQGLENNGVSFEGYPVIGPNQLMETSGGCQNSPDLPPNVPPAQGYFCSWDPRPHGLFYQQTSIYVPLSNISSFILDVKALRDVTQASGLCGIDEYDGLLMRFTTHSDAYLGNPEDGVEVDFVYYRADNPNTPRLNEDVMEELEQICLHKYAGRPHWGKSRVVTFDGISQKYPNIAEFLAVKNKFDPQGLFSSEWSDAILGVAKPGAPGVTIVRPYCALEGLCICSEDVHCAPELNYFCRPGKIYQDARVCQYVA</sequence>
<keyword evidence="6" id="KW-0732">Signal</keyword>
<evidence type="ECO:0000313" key="10">
    <source>
        <dbReference type="EMBL" id="CAK9859228.1"/>
    </source>
</evidence>
<dbReference type="EC" id="1.1.3.8" evidence="4"/>
<evidence type="ECO:0000256" key="6">
    <source>
        <dbReference type="ARBA" id="ARBA00022729"/>
    </source>
</evidence>
<dbReference type="Pfam" id="PF22906">
    <property type="entry name" value="GULLO2-like_3rd"/>
    <property type="match status" value="1"/>
</dbReference>
<dbReference type="SUPFAM" id="SSF56176">
    <property type="entry name" value="FAD-binding/transporter-associated domain-like"/>
    <property type="match status" value="1"/>
</dbReference>
<dbReference type="InterPro" id="IPR007173">
    <property type="entry name" value="ALO_C"/>
</dbReference>
<comment type="catalytic activity">
    <reaction evidence="8">
        <text>L-gulono-1,4-lactone + O2 = L-ascorbate + H2O2 + H(+)</text>
        <dbReference type="Rhea" id="RHEA:32363"/>
        <dbReference type="ChEBI" id="CHEBI:15378"/>
        <dbReference type="ChEBI" id="CHEBI:15379"/>
        <dbReference type="ChEBI" id="CHEBI:16240"/>
        <dbReference type="ChEBI" id="CHEBI:17587"/>
        <dbReference type="ChEBI" id="CHEBI:38290"/>
        <dbReference type="EC" id="1.1.3.8"/>
    </reaction>
</comment>
<evidence type="ECO:0000256" key="7">
    <source>
        <dbReference type="ARBA" id="ARBA00023002"/>
    </source>
</evidence>
<dbReference type="Pfam" id="PF01565">
    <property type="entry name" value="FAD_binding_4"/>
    <property type="match status" value="1"/>
</dbReference>
<evidence type="ECO:0000256" key="8">
    <source>
        <dbReference type="ARBA" id="ARBA00048083"/>
    </source>
</evidence>
<dbReference type="Gene3D" id="3.30.465.10">
    <property type="match status" value="1"/>
</dbReference>
<evidence type="ECO:0000256" key="1">
    <source>
        <dbReference type="ARBA" id="ARBA00001974"/>
    </source>
</evidence>
<evidence type="ECO:0000313" key="11">
    <source>
        <dbReference type="Proteomes" id="UP001497522"/>
    </source>
</evidence>
<keyword evidence="5" id="KW-0060">Ascorbate biosynthesis</keyword>
<evidence type="ECO:0000259" key="9">
    <source>
        <dbReference type="PROSITE" id="PS51387"/>
    </source>
</evidence>
<comment type="pathway">
    <text evidence="2">Cofactor biosynthesis; L-ascorbate biosynthesis.</text>
</comment>
<dbReference type="InterPro" id="IPR016169">
    <property type="entry name" value="FAD-bd_PCMH_sub2"/>
</dbReference>
<evidence type="ECO:0000256" key="4">
    <source>
        <dbReference type="ARBA" id="ARBA00013121"/>
    </source>
</evidence>
<proteinExistence type="inferred from homology"/>
<dbReference type="InterPro" id="IPR006094">
    <property type="entry name" value="Oxid_FAD_bind_N"/>
</dbReference>
<comment type="similarity">
    <text evidence="3">Belongs to the oxygen-dependent FAD-linked oxidoreductase family.</text>
</comment>
<dbReference type="PANTHER" id="PTHR13878">
    <property type="entry name" value="GULONOLACTONE OXIDASE"/>
    <property type="match status" value="1"/>
</dbReference>
<evidence type="ECO:0000256" key="2">
    <source>
        <dbReference type="ARBA" id="ARBA00005147"/>
    </source>
</evidence>
<dbReference type="InterPro" id="IPR036318">
    <property type="entry name" value="FAD-bd_PCMH-like_sf"/>
</dbReference>
<dbReference type="PANTHER" id="PTHR13878:SF67">
    <property type="entry name" value="L-GULONOLACTONE OXIDASE 5"/>
    <property type="match status" value="1"/>
</dbReference>
<dbReference type="InterPro" id="IPR016166">
    <property type="entry name" value="FAD-bd_PCMH"/>
</dbReference>
<accession>A0ABP1A9R3</accession>
<dbReference type="InterPro" id="IPR010030">
    <property type="entry name" value="GULO_Plant"/>
</dbReference>
<feature type="domain" description="FAD-binding PCMH-type" evidence="9">
    <location>
        <begin position="56"/>
        <end position="239"/>
    </location>
</feature>
<dbReference type="EMBL" id="OZ023711">
    <property type="protein sequence ID" value="CAK9859228.1"/>
    <property type="molecule type" value="Genomic_DNA"/>
</dbReference>
<organism evidence="10 11">
    <name type="scientific">Sphagnum jensenii</name>
    <dbReference type="NCBI Taxonomy" id="128206"/>
    <lineage>
        <taxon>Eukaryota</taxon>
        <taxon>Viridiplantae</taxon>
        <taxon>Streptophyta</taxon>
        <taxon>Embryophyta</taxon>
        <taxon>Bryophyta</taxon>
        <taxon>Sphagnophytina</taxon>
        <taxon>Sphagnopsida</taxon>
        <taxon>Sphagnales</taxon>
        <taxon>Sphagnaceae</taxon>
        <taxon>Sphagnum</taxon>
    </lineage>
</organism>
<dbReference type="PROSITE" id="PS51387">
    <property type="entry name" value="FAD_PCMH"/>
    <property type="match status" value="1"/>
</dbReference>
<protein>
    <recommendedName>
        <fullName evidence="4">L-gulonolactone oxidase</fullName>
        <ecNumber evidence="4">1.1.3.8</ecNumber>
    </recommendedName>
</protein>
<dbReference type="NCBIfam" id="TIGR01677">
    <property type="entry name" value="pln_FAD_oxido"/>
    <property type="match status" value="1"/>
</dbReference>
<keyword evidence="7" id="KW-0560">Oxidoreductase</keyword>
<dbReference type="InterPro" id="IPR016167">
    <property type="entry name" value="FAD-bd_PCMH_sub1"/>
</dbReference>
<dbReference type="Pfam" id="PF04030">
    <property type="entry name" value="ALO"/>
    <property type="match status" value="1"/>
</dbReference>
<comment type="cofactor">
    <cofactor evidence="1">
        <name>FAD</name>
        <dbReference type="ChEBI" id="CHEBI:57692"/>
    </cofactor>
</comment>
<dbReference type="Gene3D" id="3.30.70.2520">
    <property type="match status" value="1"/>
</dbReference>
<keyword evidence="11" id="KW-1185">Reference proteome</keyword>
<reference evidence="10" key="1">
    <citation type="submission" date="2024-03" db="EMBL/GenBank/DDBJ databases">
        <authorList>
            <consortium name="ELIXIR-Norway"/>
            <consortium name="Elixir Norway"/>
        </authorList>
    </citation>
    <scope>NUCLEOTIDE SEQUENCE</scope>
</reference>
<dbReference type="Gene3D" id="3.30.43.10">
    <property type="entry name" value="Uridine Diphospho-n-acetylenolpyruvylglucosamine Reductase, domain 2"/>
    <property type="match status" value="1"/>
</dbReference>
<evidence type="ECO:0000256" key="3">
    <source>
        <dbReference type="ARBA" id="ARBA00005466"/>
    </source>
</evidence>
<dbReference type="Proteomes" id="UP001497522">
    <property type="component" value="Chromosome 10"/>
</dbReference>
<dbReference type="InterPro" id="IPR055154">
    <property type="entry name" value="GULLO2-like_C"/>
</dbReference>
<name>A0ABP1A9R3_9BRYO</name>
<evidence type="ECO:0000256" key="5">
    <source>
        <dbReference type="ARBA" id="ARBA00022644"/>
    </source>
</evidence>
<gene>
    <name evidence="10" type="ORF">CSSPJE1EN2_LOCUS2223</name>
</gene>